<dbReference type="PANTHER" id="PTHR24302">
    <property type="entry name" value="CYTOCHROME P450 FAMILY 3"/>
    <property type="match status" value="1"/>
</dbReference>
<evidence type="ECO:0000256" key="5">
    <source>
        <dbReference type="ARBA" id="ARBA00023004"/>
    </source>
</evidence>
<evidence type="ECO:0000313" key="7">
    <source>
        <dbReference type="EMBL" id="RWS19197.1"/>
    </source>
</evidence>
<dbReference type="InterPro" id="IPR001128">
    <property type="entry name" value="Cyt_P450"/>
</dbReference>
<name>A0A443RV01_9ACAR</name>
<evidence type="ECO:0000256" key="4">
    <source>
        <dbReference type="ARBA" id="ARBA00023002"/>
    </source>
</evidence>
<dbReference type="Proteomes" id="UP000288716">
    <property type="component" value="Unassembled WGS sequence"/>
</dbReference>
<dbReference type="PANTHER" id="PTHR24302:SF15">
    <property type="entry name" value="FATTY-ACID PEROXYGENASE"/>
    <property type="match status" value="1"/>
</dbReference>
<keyword evidence="8" id="KW-1185">Reference proteome</keyword>
<dbReference type="AlphaFoldDB" id="A0A443RV01"/>
<comment type="caution">
    <text evidence="7">The sequence shown here is derived from an EMBL/GenBank/DDBJ whole genome shotgun (WGS) entry which is preliminary data.</text>
</comment>
<keyword evidence="2" id="KW-0349">Heme</keyword>
<reference evidence="7 8" key="1">
    <citation type="journal article" date="2018" name="Gigascience">
        <title>Genomes of trombidid mites reveal novel predicted allergens and laterally-transferred genes associated with secondary metabolism.</title>
        <authorList>
            <person name="Dong X."/>
            <person name="Chaisiri K."/>
            <person name="Xia D."/>
            <person name="Armstrong S.D."/>
            <person name="Fang Y."/>
            <person name="Donnelly M.J."/>
            <person name="Kadowaki T."/>
            <person name="McGarry J.W."/>
            <person name="Darby A.C."/>
            <person name="Makepeace B.L."/>
        </authorList>
    </citation>
    <scope>NUCLEOTIDE SEQUENCE [LARGE SCALE GENOMIC DNA]</scope>
    <source>
        <strain evidence="7">UoL-UT</strain>
    </source>
</reference>
<proteinExistence type="inferred from homology"/>
<keyword evidence="5" id="KW-0408">Iron</keyword>
<evidence type="ECO:0000256" key="3">
    <source>
        <dbReference type="ARBA" id="ARBA00022723"/>
    </source>
</evidence>
<feature type="non-terminal residue" evidence="7">
    <location>
        <position position="89"/>
    </location>
</feature>
<dbReference type="Pfam" id="PF00067">
    <property type="entry name" value="p450"/>
    <property type="match status" value="1"/>
</dbReference>
<dbReference type="InterPro" id="IPR050705">
    <property type="entry name" value="Cytochrome_P450_3A"/>
</dbReference>
<dbReference type="OrthoDB" id="6499032at2759"/>
<protein>
    <submittedName>
        <fullName evidence="7">Uncharacterized protein</fullName>
    </submittedName>
</protein>
<dbReference type="GO" id="GO:0016705">
    <property type="term" value="F:oxidoreductase activity, acting on paired donors, with incorporation or reduction of molecular oxygen"/>
    <property type="evidence" value="ECO:0007669"/>
    <property type="project" value="InterPro"/>
</dbReference>
<dbReference type="GO" id="GO:0005506">
    <property type="term" value="F:iron ion binding"/>
    <property type="evidence" value="ECO:0007669"/>
    <property type="project" value="InterPro"/>
</dbReference>
<dbReference type="GO" id="GO:0008395">
    <property type="term" value="F:steroid hydroxylase activity"/>
    <property type="evidence" value="ECO:0007669"/>
    <property type="project" value="TreeGrafter"/>
</dbReference>
<evidence type="ECO:0000256" key="1">
    <source>
        <dbReference type="ARBA" id="ARBA00010617"/>
    </source>
</evidence>
<evidence type="ECO:0000256" key="6">
    <source>
        <dbReference type="ARBA" id="ARBA00023033"/>
    </source>
</evidence>
<keyword evidence="6" id="KW-0503">Monooxygenase</keyword>
<dbReference type="EMBL" id="NCKV01029028">
    <property type="protein sequence ID" value="RWS19197.1"/>
    <property type="molecule type" value="Genomic_DNA"/>
</dbReference>
<dbReference type="VEuPathDB" id="VectorBase:LDEU012843"/>
<gene>
    <name evidence="7" type="ORF">B4U80_01594</name>
</gene>
<dbReference type="InterPro" id="IPR036396">
    <property type="entry name" value="Cyt_P450_sf"/>
</dbReference>
<organism evidence="7 8">
    <name type="scientific">Leptotrombidium deliense</name>
    <dbReference type="NCBI Taxonomy" id="299467"/>
    <lineage>
        <taxon>Eukaryota</taxon>
        <taxon>Metazoa</taxon>
        <taxon>Ecdysozoa</taxon>
        <taxon>Arthropoda</taxon>
        <taxon>Chelicerata</taxon>
        <taxon>Arachnida</taxon>
        <taxon>Acari</taxon>
        <taxon>Acariformes</taxon>
        <taxon>Trombidiformes</taxon>
        <taxon>Prostigmata</taxon>
        <taxon>Anystina</taxon>
        <taxon>Parasitengona</taxon>
        <taxon>Trombiculoidea</taxon>
        <taxon>Trombiculidae</taxon>
        <taxon>Leptotrombidium</taxon>
    </lineage>
</organism>
<dbReference type="STRING" id="299467.A0A443RV01"/>
<keyword evidence="3" id="KW-0479">Metal-binding</keyword>
<dbReference type="Gene3D" id="1.10.630.10">
    <property type="entry name" value="Cytochrome P450"/>
    <property type="match status" value="1"/>
</dbReference>
<dbReference type="GO" id="GO:0020037">
    <property type="term" value="F:heme binding"/>
    <property type="evidence" value="ECO:0007669"/>
    <property type="project" value="InterPro"/>
</dbReference>
<evidence type="ECO:0000256" key="2">
    <source>
        <dbReference type="ARBA" id="ARBA00022617"/>
    </source>
</evidence>
<sequence length="89" mass="10470">MRIINERRNCNSNANDFVTLLLNAECNEKSEDFEIDKKRRTLTEDEIIAQCFVFYVAGYETMSSLLNFTMYALTVNPEVQEKLYDELKD</sequence>
<evidence type="ECO:0000313" key="8">
    <source>
        <dbReference type="Proteomes" id="UP000288716"/>
    </source>
</evidence>
<comment type="similarity">
    <text evidence="1">Belongs to the cytochrome P450 family.</text>
</comment>
<accession>A0A443RV01</accession>
<keyword evidence="4" id="KW-0560">Oxidoreductase</keyword>
<dbReference type="SUPFAM" id="SSF48264">
    <property type="entry name" value="Cytochrome P450"/>
    <property type="match status" value="1"/>
</dbReference>